<dbReference type="OrthoDB" id="106838at2"/>
<accession>A0A2T3JM59</accession>
<evidence type="ECO:0000256" key="1">
    <source>
        <dbReference type="ARBA" id="ARBA00004651"/>
    </source>
</evidence>
<dbReference type="AlphaFoldDB" id="A0A2T3JM59"/>
<dbReference type="InterPro" id="IPR002549">
    <property type="entry name" value="AI-2E-like"/>
</dbReference>
<evidence type="ECO:0000256" key="8">
    <source>
        <dbReference type="SAM" id="Phobius"/>
    </source>
</evidence>
<evidence type="ECO:0000256" key="6">
    <source>
        <dbReference type="ARBA" id="ARBA00022989"/>
    </source>
</evidence>
<keyword evidence="10" id="KW-1185">Reference proteome</keyword>
<dbReference type="PANTHER" id="PTHR21716">
    <property type="entry name" value="TRANSMEMBRANE PROTEIN"/>
    <property type="match status" value="1"/>
</dbReference>
<reference evidence="9 10" key="1">
    <citation type="submission" date="2018-01" db="EMBL/GenBank/DDBJ databases">
        <title>Whole genome sequencing of Histamine producing bacteria.</title>
        <authorList>
            <person name="Butler K."/>
        </authorList>
    </citation>
    <scope>NUCLEOTIDE SEQUENCE [LARGE SCALE GENOMIC DNA]</scope>
    <source>
        <strain evidence="9 10">JCM 12947</strain>
    </source>
</reference>
<keyword evidence="3" id="KW-0813">Transport</keyword>
<feature type="transmembrane region" description="Helical" evidence="8">
    <location>
        <begin position="290"/>
        <end position="308"/>
    </location>
</feature>
<dbReference type="RefSeq" id="WP_107241719.1">
    <property type="nucleotide sequence ID" value="NZ_PYMJ01000004.1"/>
</dbReference>
<dbReference type="GO" id="GO:0005886">
    <property type="term" value="C:plasma membrane"/>
    <property type="evidence" value="ECO:0007669"/>
    <property type="project" value="UniProtKB-SubCell"/>
</dbReference>
<feature type="transmembrane region" description="Helical" evidence="8">
    <location>
        <begin position="47"/>
        <end position="65"/>
    </location>
</feature>
<evidence type="ECO:0000256" key="2">
    <source>
        <dbReference type="ARBA" id="ARBA00009773"/>
    </source>
</evidence>
<keyword evidence="5 8" id="KW-0812">Transmembrane</keyword>
<dbReference type="Pfam" id="PF01594">
    <property type="entry name" value="AI-2E_transport"/>
    <property type="match status" value="1"/>
</dbReference>
<keyword evidence="4" id="KW-1003">Cell membrane</keyword>
<feature type="transmembrane region" description="Helical" evidence="8">
    <location>
        <begin position="20"/>
        <end position="41"/>
    </location>
</feature>
<evidence type="ECO:0000256" key="7">
    <source>
        <dbReference type="ARBA" id="ARBA00023136"/>
    </source>
</evidence>
<dbReference type="EMBL" id="PYMJ01000004">
    <property type="protein sequence ID" value="PSU50105.1"/>
    <property type="molecule type" value="Genomic_DNA"/>
</dbReference>
<comment type="similarity">
    <text evidence="2">Belongs to the autoinducer-2 exporter (AI-2E) (TC 2.A.86) family.</text>
</comment>
<protein>
    <submittedName>
        <fullName evidence="9">AI-2E family transporter</fullName>
    </submittedName>
</protein>
<feature type="transmembrane region" description="Helical" evidence="8">
    <location>
        <begin position="165"/>
        <end position="190"/>
    </location>
</feature>
<sequence length="379" mass="40217">MDKQVDAKQQIDAQQSKIFVNNMVESAIRIGLLFILIVWTYDIIKPFVIPVLWGAIIAVALLPLTQKLQNMLGGRRGLSATILALLGITLLVAPFVLVSGSIFDAVTHLTDVVQSGEIKIPGPTQRIADIPVVGDKLFEVWSLFSTNLEKAVTHFLPEIKTAVGAMASLVGSSLASLVMFIISLAIAAGFMTHSIACSEAIGTVAVRVVGKHGEEWTTLTAATIRSVLLGVVGVAFIQSMLVGAGMFVFGVPAAGLITLGVLILGIAQLPALIIVAPVIFYVFSTQDTTSATIFTVWVLLAGISDNFLKPMLMGRGVDVPMPVILIGAIGGMLAAGIIGLFLGAVVLAIWYELFVTWLKLDQDETPLEAAQEDLVEAKD</sequence>
<dbReference type="Proteomes" id="UP000240987">
    <property type="component" value="Unassembled WGS sequence"/>
</dbReference>
<organism evidence="9 10">
    <name type="scientific">Photobacterium frigidiphilum</name>
    <dbReference type="NCBI Taxonomy" id="264736"/>
    <lineage>
        <taxon>Bacteria</taxon>
        <taxon>Pseudomonadati</taxon>
        <taxon>Pseudomonadota</taxon>
        <taxon>Gammaproteobacteria</taxon>
        <taxon>Vibrionales</taxon>
        <taxon>Vibrionaceae</taxon>
        <taxon>Photobacterium</taxon>
    </lineage>
</organism>
<feature type="transmembrane region" description="Helical" evidence="8">
    <location>
        <begin position="323"/>
        <end position="351"/>
    </location>
</feature>
<dbReference type="PANTHER" id="PTHR21716:SF67">
    <property type="entry name" value="TRANSPORT PROTEIN YDIK-RELATED"/>
    <property type="match status" value="1"/>
</dbReference>
<feature type="transmembrane region" description="Helical" evidence="8">
    <location>
        <begin position="77"/>
        <end position="103"/>
    </location>
</feature>
<evidence type="ECO:0000256" key="3">
    <source>
        <dbReference type="ARBA" id="ARBA00022448"/>
    </source>
</evidence>
<evidence type="ECO:0000256" key="5">
    <source>
        <dbReference type="ARBA" id="ARBA00022692"/>
    </source>
</evidence>
<evidence type="ECO:0000313" key="9">
    <source>
        <dbReference type="EMBL" id="PSU50105.1"/>
    </source>
</evidence>
<feature type="transmembrane region" description="Helical" evidence="8">
    <location>
        <begin position="227"/>
        <end position="250"/>
    </location>
</feature>
<comment type="subcellular location">
    <subcellularLocation>
        <location evidence="1">Cell membrane</location>
        <topology evidence="1">Multi-pass membrane protein</topology>
    </subcellularLocation>
</comment>
<comment type="caution">
    <text evidence="9">The sequence shown here is derived from an EMBL/GenBank/DDBJ whole genome shotgun (WGS) entry which is preliminary data.</text>
</comment>
<gene>
    <name evidence="9" type="ORF">C9J12_05000</name>
</gene>
<keyword evidence="7 8" id="KW-0472">Membrane</keyword>
<evidence type="ECO:0000256" key="4">
    <source>
        <dbReference type="ARBA" id="ARBA00022475"/>
    </source>
</evidence>
<keyword evidence="6 8" id="KW-1133">Transmembrane helix</keyword>
<evidence type="ECO:0000313" key="10">
    <source>
        <dbReference type="Proteomes" id="UP000240987"/>
    </source>
</evidence>
<name>A0A2T3JM59_9GAMM</name>
<proteinExistence type="inferred from homology"/>
<feature type="transmembrane region" description="Helical" evidence="8">
    <location>
        <begin position="256"/>
        <end position="283"/>
    </location>
</feature>